<sequence length="48" mass="5437">MKPGAIQQAPRSSRVEYWRHPIMGIEDILNTHRAAPDATIIAVHMEMP</sequence>
<dbReference type="EMBL" id="JAWXXT010000001">
    <property type="protein sequence ID" value="MDX5976355.1"/>
    <property type="molecule type" value="Genomic_DNA"/>
</dbReference>
<gene>
    <name evidence="1" type="ORF">SIL78_02145</name>
</gene>
<accession>A0AAJ2RYY6</accession>
<evidence type="ECO:0000313" key="1">
    <source>
        <dbReference type="EMBL" id="MDX5976355.1"/>
    </source>
</evidence>
<protein>
    <submittedName>
        <fullName evidence="1">Uncharacterized protein</fullName>
    </submittedName>
</protein>
<comment type="caution">
    <text evidence="1">The sequence shown here is derived from an EMBL/GenBank/DDBJ whole genome shotgun (WGS) entry which is preliminary data.</text>
</comment>
<proteinExistence type="predicted"/>
<dbReference type="AlphaFoldDB" id="A0AAJ2RYY6"/>
<name>A0AAJ2RYY6_9GAMM</name>
<organism evidence="1 2">
    <name type="scientific">Vreelandella alkaliphila</name>
    <dbReference type="NCBI Taxonomy" id="272774"/>
    <lineage>
        <taxon>Bacteria</taxon>
        <taxon>Pseudomonadati</taxon>
        <taxon>Pseudomonadota</taxon>
        <taxon>Gammaproteobacteria</taxon>
        <taxon>Oceanospirillales</taxon>
        <taxon>Halomonadaceae</taxon>
        <taxon>Vreelandella</taxon>
    </lineage>
</organism>
<evidence type="ECO:0000313" key="2">
    <source>
        <dbReference type="Proteomes" id="UP001276761"/>
    </source>
</evidence>
<dbReference type="Proteomes" id="UP001276761">
    <property type="component" value="Unassembled WGS sequence"/>
</dbReference>
<dbReference type="GeneID" id="303164264"/>
<reference evidence="1" key="1">
    <citation type="submission" date="2023-11" db="EMBL/GenBank/DDBJ databases">
        <title>MicrobeMod: A computational toolkit for identifying prokaryotic methylation and restriction-modification with nanopore sequencing.</title>
        <authorList>
            <person name="Crits-Christoph A."/>
            <person name="Kang S.C."/>
            <person name="Lee H."/>
            <person name="Ostrov N."/>
        </authorList>
    </citation>
    <scope>NUCLEOTIDE SEQUENCE</scope>
    <source>
        <strain evidence="1">ATCC BAA-953</strain>
    </source>
</reference>
<dbReference type="RefSeq" id="WP_198349570.1">
    <property type="nucleotide sequence ID" value="NZ_JABASV010000007.1"/>
</dbReference>